<dbReference type="GO" id="GO:0030170">
    <property type="term" value="F:pyridoxal phosphate binding"/>
    <property type="evidence" value="ECO:0007669"/>
    <property type="project" value="InterPro"/>
</dbReference>
<feature type="domain" description="MOSC" evidence="1">
    <location>
        <begin position="139"/>
        <end position="287"/>
    </location>
</feature>
<reference evidence="2" key="1">
    <citation type="journal article" date="2015" name="Nature">
        <title>Complex archaea that bridge the gap between prokaryotes and eukaryotes.</title>
        <authorList>
            <person name="Spang A."/>
            <person name="Saw J.H."/>
            <person name="Jorgensen S.L."/>
            <person name="Zaremba-Niedzwiedzka K."/>
            <person name="Martijn J."/>
            <person name="Lind A.E."/>
            <person name="van Eijk R."/>
            <person name="Schleper C."/>
            <person name="Guy L."/>
            <person name="Ettema T.J."/>
        </authorList>
    </citation>
    <scope>NUCLEOTIDE SEQUENCE</scope>
</reference>
<dbReference type="GO" id="GO:0030151">
    <property type="term" value="F:molybdenum ion binding"/>
    <property type="evidence" value="ECO:0007669"/>
    <property type="project" value="InterPro"/>
</dbReference>
<dbReference type="PROSITE" id="PS51340">
    <property type="entry name" value="MOSC"/>
    <property type="match status" value="1"/>
</dbReference>
<dbReference type="EMBL" id="LAZR01000837">
    <property type="protein sequence ID" value="KKN56594.1"/>
    <property type="molecule type" value="Genomic_DNA"/>
</dbReference>
<gene>
    <name evidence="2" type="ORF">LCGC14_0570630</name>
</gene>
<dbReference type="Pfam" id="PF03476">
    <property type="entry name" value="MOSC_N"/>
    <property type="match status" value="1"/>
</dbReference>
<evidence type="ECO:0000259" key="1">
    <source>
        <dbReference type="PROSITE" id="PS51340"/>
    </source>
</evidence>
<dbReference type="InterPro" id="IPR011037">
    <property type="entry name" value="Pyrv_Knase-like_insert_dom_sf"/>
</dbReference>
<sequence length="290" mass="32813">MIKVGTVKEIWRYPVKGMAGEALQQCRINERGLAGDRLWALRDVLRQEIQSCKFRPELLTCIAKFRDEQQSATGDDVDITFSDGKVMGSDDLAIHQLLSELTGHQSTLEVLRGIEEIDFYRRHKKDSHTWLDELKATFERQEGEPLPDLDNLPQSSQDYVSIPGTFFLVAPFHFITTSTLAHMKSLNPNADWAIERFRPNVVIETLPHLTGLIEQEWLGNNLLIGDSMINCNDTTPRCGVVTKRQQHIEKNTDILRTIVKEGEQNLGTYGAILKSGLLTVGDDVFLSHID</sequence>
<evidence type="ECO:0000313" key="2">
    <source>
        <dbReference type="EMBL" id="KKN56594.1"/>
    </source>
</evidence>
<dbReference type="AlphaFoldDB" id="A0A0F9RPE6"/>
<protein>
    <recommendedName>
        <fullName evidence="1">MOSC domain-containing protein</fullName>
    </recommendedName>
</protein>
<dbReference type="SUPFAM" id="SSF50800">
    <property type="entry name" value="PK beta-barrel domain-like"/>
    <property type="match status" value="1"/>
</dbReference>
<organism evidence="2">
    <name type="scientific">marine sediment metagenome</name>
    <dbReference type="NCBI Taxonomy" id="412755"/>
    <lineage>
        <taxon>unclassified sequences</taxon>
        <taxon>metagenomes</taxon>
        <taxon>ecological metagenomes</taxon>
    </lineage>
</organism>
<dbReference type="Pfam" id="PF03473">
    <property type="entry name" value="MOSC"/>
    <property type="match status" value="1"/>
</dbReference>
<accession>A0A0F9RPE6</accession>
<proteinExistence type="predicted"/>
<comment type="caution">
    <text evidence="2">The sequence shown here is derived from an EMBL/GenBank/DDBJ whole genome shotgun (WGS) entry which is preliminary data.</text>
</comment>
<dbReference type="InterPro" id="IPR005303">
    <property type="entry name" value="MOCOS_middle"/>
</dbReference>
<dbReference type="GO" id="GO:0003824">
    <property type="term" value="F:catalytic activity"/>
    <property type="evidence" value="ECO:0007669"/>
    <property type="project" value="InterPro"/>
</dbReference>
<name>A0A0F9RPE6_9ZZZZ</name>
<dbReference type="InterPro" id="IPR005302">
    <property type="entry name" value="MoCF_Sase_C"/>
</dbReference>